<keyword evidence="2" id="KW-1185">Reference proteome</keyword>
<gene>
    <name evidence="1" type="ORF">BO95DRAFT_443388</name>
</gene>
<organism evidence="1 2">
    <name type="scientific">Aspergillus brunneoviolaceus CBS 621.78</name>
    <dbReference type="NCBI Taxonomy" id="1450534"/>
    <lineage>
        <taxon>Eukaryota</taxon>
        <taxon>Fungi</taxon>
        <taxon>Dikarya</taxon>
        <taxon>Ascomycota</taxon>
        <taxon>Pezizomycotina</taxon>
        <taxon>Eurotiomycetes</taxon>
        <taxon>Eurotiomycetidae</taxon>
        <taxon>Eurotiales</taxon>
        <taxon>Aspergillaceae</taxon>
        <taxon>Aspergillus</taxon>
        <taxon>Aspergillus subgen. Circumdati</taxon>
    </lineage>
</organism>
<proteinExistence type="predicted"/>
<evidence type="ECO:0000313" key="1">
    <source>
        <dbReference type="EMBL" id="RAH45202.1"/>
    </source>
</evidence>
<accession>A0ACD1G7Q9</accession>
<dbReference type="Proteomes" id="UP000249057">
    <property type="component" value="Unassembled WGS sequence"/>
</dbReference>
<name>A0ACD1G7Q9_9EURO</name>
<dbReference type="EMBL" id="KZ825347">
    <property type="protein sequence ID" value="RAH45202.1"/>
    <property type="molecule type" value="Genomic_DNA"/>
</dbReference>
<protein>
    <submittedName>
        <fullName evidence="1">Uncharacterized protein</fullName>
    </submittedName>
</protein>
<sequence>MARPLALRLPCLGRSCSCLQLSGCALHRSPVPRLDLVCQDLRPSAIRPRVCCPIRPTAPTALAVPTIPPDHTILPI</sequence>
<evidence type="ECO:0000313" key="2">
    <source>
        <dbReference type="Proteomes" id="UP000249057"/>
    </source>
</evidence>
<reference evidence="1" key="1">
    <citation type="submission" date="2018-02" db="EMBL/GenBank/DDBJ databases">
        <title>The genomes of Aspergillus section Nigri reveals drivers in fungal speciation.</title>
        <authorList>
            <consortium name="DOE Joint Genome Institute"/>
            <person name="Vesth T.C."/>
            <person name="Nybo J."/>
            <person name="Theobald S."/>
            <person name="Brandl J."/>
            <person name="Frisvad J.C."/>
            <person name="Nielsen K.F."/>
            <person name="Lyhne E.K."/>
            <person name="Kogle M.E."/>
            <person name="Kuo A."/>
            <person name="Riley R."/>
            <person name="Clum A."/>
            <person name="Nolan M."/>
            <person name="Lipzen A."/>
            <person name="Salamov A."/>
            <person name="Henrissat B."/>
            <person name="Wiebenga A."/>
            <person name="De vries R.P."/>
            <person name="Grigoriev I.V."/>
            <person name="Mortensen U.H."/>
            <person name="Andersen M.R."/>
            <person name="Baker S.E."/>
        </authorList>
    </citation>
    <scope>NUCLEOTIDE SEQUENCE</scope>
    <source>
        <strain evidence="1">CBS 621.78</strain>
    </source>
</reference>